<evidence type="ECO:0000256" key="2">
    <source>
        <dbReference type="ARBA" id="ARBA00022980"/>
    </source>
</evidence>
<evidence type="ECO:0000259" key="7">
    <source>
        <dbReference type="SMART" id="SM01383"/>
    </source>
</evidence>
<dbReference type="InterPro" id="IPR014722">
    <property type="entry name" value="Rib_uL2_dom2"/>
</dbReference>
<feature type="domain" description="Large ribosomal subunit protein uL2 RNA-binding" evidence="7">
    <location>
        <begin position="42"/>
        <end position="118"/>
    </location>
</feature>
<keyword evidence="9" id="KW-1185">Reference proteome</keyword>
<dbReference type="Pfam" id="PF00181">
    <property type="entry name" value="Ribosomal_L2_N"/>
    <property type="match status" value="1"/>
</dbReference>
<name>A0ABW3L823_9BACI</name>
<dbReference type="InterPro" id="IPR014726">
    <property type="entry name" value="Ribosomal_uL2_dom3"/>
</dbReference>
<accession>A0ABW3L823</accession>
<evidence type="ECO:0000256" key="1">
    <source>
        <dbReference type="ARBA" id="ARBA00005636"/>
    </source>
</evidence>
<keyword evidence="3 4" id="KW-0687">Ribonucleoprotein</keyword>
<reference evidence="9" key="1">
    <citation type="journal article" date="2019" name="Int. J. Syst. Evol. Microbiol.">
        <title>The Global Catalogue of Microorganisms (GCM) 10K type strain sequencing project: providing services to taxonomists for standard genome sequencing and annotation.</title>
        <authorList>
            <consortium name="The Broad Institute Genomics Platform"/>
            <consortium name="The Broad Institute Genome Sequencing Center for Infectious Disease"/>
            <person name="Wu L."/>
            <person name="Ma J."/>
        </authorList>
    </citation>
    <scope>NUCLEOTIDE SEQUENCE [LARGE SCALE GENOMIC DNA]</scope>
    <source>
        <strain evidence="9">CCUG 56607</strain>
    </source>
</reference>
<evidence type="ECO:0000256" key="5">
    <source>
        <dbReference type="SAM" id="MobiDB-lite"/>
    </source>
</evidence>
<dbReference type="SMART" id="SM01383">
    <property type="entry name" value="Ribosomal_L2"/>
    <property type="match status" value="1"/>
</dbReference>
<organism evidence="8 9">
    <name type="scientific">Thalassobacillus hwangdonensis</name>
    <dbReference type="NCBI Taxonomy" id="546108"/>
    <lineage>
        <taxon>Bacteria</taxon>
        <taxon>Bacillati</taxon>
        <taxon>Bacillota</taxon>
        <taxon>Bacilli</taxon>
        <taxon>Bacillales</taxon>
        <taxon>Bacillaceae</taxon>
        <taxon>Thalassobacillus</taxon>
    </lineage>
</organism>
<gene>
    <name evidence="4 8" type="primary">rplB</name>
    <name evidence="8" type="ORF">ACFQ2J_18620</name>
</gene>
<dbReference type="PIRSF" id="PIRSF002158">
    <property type="entry name" value="Ribosomal_L2"/>
    <property type="match status" value="1"/>
</dbReference>
<dbReference type="Proteomes" id="UP001596990">
    <property type="component" value="Unassembled WGS sequence"/>
</dbReference>
<keyword evidence="2 4" id="KW-0689">Ribosomal protein</keyword>
<evidence type="ECO:0000313" key="8">
    <source>
        <dbReference type="EMBL" id="MFD1021208.1"/>
    </source>
</evidence>
<feature type="region of interest" description="Disordered" evidence="5">
    <location>
        <begin position="210"/>
        <end position="276"/>
    </location>
</feature>
<comment type="caution">
    <text evidence="8">The sequence shown here is derived from an EMBL/GenBank/DDBJ whole genome shotgun (WGS) entry which is preliminary data.</text>
</comment>
<dbReference type="PROSITE" id="PS00467">
    <property type="entry name" value="RIBOSOMAL_L2"/>
    <property type="match status" value="1"/>
</dbReference>
<dbReference type="EMBL" id="JBHTKL010000008">
    <property type="protein sequence ID" value="MFD1021208.1"/>
    <property type="molecule type" value="Genomic_DNA"/>
</dbReference>
<dbReference type="PANTHER" id="PTHR13691:SF5">
    <property type="entry name" value="LARGE RIBOSOMAL SUBUNIT PROTEIN UL2M"/>
    <property type="match status" value="1"/>
</dbReference>
<evidence type="ECO:0000256" key="3">
    <source>
        <dbReference type="ARBA" id="ARBA00023274"/>
    </source>
</evidence>
<dbReference type="SUPFAM" id="SSF50249">
    <property type="entry name" value="Nucleic acid-binding proteins"/>
    <property type="match status" value="1"/>
</dbReference>
<dbReference type="RefSeq" id="WP_386064277.1">
    <property type="nucleotide sequence ID" value="NZ_JBHTKL010000008.1"/>
</dbReference>
<comment type="similarity">
    <text evidence="1 4">Belongs to the universal ribosomal protein uL2 family.</text>
</comment>
<dbReference type="InterPro" id="IPR022666">
    <property type="entry name" value="Ribosomal_uL2_RNA-bd_dom"/>
</dbReference>
<dbReference type="PANTHER" id="PTHR13691">
    <property type="entry name" value="RIBOSOMAL PROTEIN L2"/>
    <property type="match status" value="1"/>
</dbReference>
<evidence type="ECO:0000259" key="6">
    <source>
        <dbReference type="SMART" id="SM01382"/>
    </source>
</evidence>
<evidence type="ECO:0000313" key="9">
    <source>
        <dbReference type="Proteomes" id="UP001596990"/>
    </source>
</evidence>
<comment type="function">
    <text evidence="4">One of the primary rRNA binding proteins. Required for association of the 30S and 50S subunits to form the 70S ribosome, for tRNA binding and peptide bond formation. It has been suggested to have peptidyltransferase activity; this is somewhat controversial. Makes several contacts with the 16S rRNA in the 70S ribosome.</text>
</comment>
<comment type="subunit">
    <text evidence="4">Part of the 50S ribosomal subunit. Forms a bridge to the 30S subunit in the 70S ribosome.</text>
</comment>
<proteinExistence type="inferred from homology"/>
<dbReference type="Gene3D" id="2.40.50.140">
    <property type="entry name" value="Nucleic acid-binding proteins"/>
    <property type="match status" value="1"/>
</dbReference>
<dbReference type="GO" id="GO:0005840">
    <property type="term" value="C:ribosome"/>
    <property type="evidence" value="ECO:0007669"/>
    <property type="project" value="UniProtKB-KW"/>
</dbReference>
<feature type="domain" description="Large ribosomal subunit protein uL2 C-terminal" evidence="6">
    <location>
        <begin position="124"/>
        <end position="253"/>
    </location>
</feature>
<dbReference type="InterPro" id="IPR022669">
    <property type="entry name" value="Ribosomal_uL2_C"/>
</dbReference>
<keyword evidence="4" id="KW-0694">RNA-binding</keyword>
<sequence>MAIKKYRPTTNGRRGMSVSDFAEITTDTPEKSLLAPLHKRGGRNNQGKLTVRHQGGGHKRHYRIIDFKRDKDGIPGRVATIEYDPNRSANIALIHYADGEKRYILAPKGLEVGKEIMSGESADIVPGNALQLKDIPVGTIVHNIELKPGRGGQLARSAGAQAQVLGREEKYVLVRLTSGEVRLILGTCRATVGQVGNLQHELINIGKAGRSRHLGKRPTVRGSVMNPNDHPHGGGEGRAPIGRKSPMSPWGKPTLGYKTRKRNKPSDKYIVRKRKK</sequence>
<feature type="compositionally biased region" description="Basic residues" evidence="5">
    <location>
        <begin position="210"/>
        <end position="219"/>
    </location>
</feature>
<evidence type="ECO:0000256" key="4">
    <source>
        <dbReference type="HAMAP-Rule" id="MF_01320"/>
    </source>
</evidence>
<dbReference type="InterPro" id="IPR005880">
    <property type="entry name" value="Ribosomal_uL2_bac/org-type"/>
</dbReference>
<protein>
    <recommendedName>
        <fullName evidence="4">Large ribosomal subunit protein uL2</fullName>
    </recommendedName>
</protein>
<dbReference type="InterPro" id="IPR012340">
    <property type="entry name" value="NA-bd_OB-fold"/>
</dbReference>
<dbReference type="InterPro" id="IPR022671">
    <property type="entry name" value="Ribosomal_uL2_CS"/>
</dbReference>
<dbReference type="InterPro" id="IPR002171">
    <property type="entry name" value="Ribosomal_uL2"/>
</dbReference>
<dbReference type="InterPro" id="IPR008991">
    <property type="entry name" value="Translation_prot_SH3-like_sf"/>
</dbReference>
<dbReference type="SUPFAM" id="SSF50104">
    <property type="entry name" value="Translation proteins SH3-like domain"/>
    <property type="match status" value="1"/>
</dbReference>
<dbReference type="HAMAP" id="MF_01320_B">
    <property type="entry name" value="Ribosomal_uL2_B"/>
    <property type="match status" value="1"/>
</dbReference>
<dbReference type="Gene3D" id="4.10.950.10">
    <property type="entry name" value="Ribosomal protein L2, domain 3"/>
    <property type="match status" value="1"/>
</dbReference>
<dbReference type="NCBIfam" id="TIGR01171">
    <property type="entry name" value="rplB_bact"/>
    <property type="match status" value="1"/>
</dbReference>
<dbReference type="SMART" id="SM01382">
    <property type="entry name" value="Ribosomal_L2_C"/>
    <property type="match status" value="1"/>
</dbReference>
<keyword evidence="4" id="KW-0699">rRNA-binding</keyword>
<dbReference type="Pfam" id="PF03947">
    <property type="entry name" value="Ribosomal_L2_C"/>
    <property type="match status" value="1"/>
</dbReference>
<dbReference type="Gene3D" id="2.30.30.30">
    <property type="match status" value="1"/>
</dbReference>